<sequence length="58" mass="6647">MRYTQGGTGIEVSPVTTRRHEQQRQSTSTEAKPLPEHDNEVQKIITAMFINAIDSDWF</sequence>
<dbReference type="HOGENOM" id="CLU_2973871_0_0_9"/>
<proteinExistence type="predicted"/>
<evidence type="ECO:0000313" key="3">
    <source>
        <dbReference type="Proteomes" id="UP000030647"/>
    </source>
</evidence>
<evidence type="ECO:0000256" key="1">
    <source>
        <dbReference type="SAM" id="MobiDB-lite"/>
    </source>
</evidence>
<reference evidence="3" key="1">
    <citation type="journal article" date="2013" name="Genome Announc.">
        <title>Whole-Genome Sequencing of Lactobacillus shenzhenensis Strain LY-73T.</title>
        <authorList>
            <person name="Lin Z."/>
            <person name="Liu Z."/>
            <person name="Yang R."/>
            <person name="Zou Y."/>
            <person name="Wan D."/>
            <person name="Chen J."/>
            <person name="Guo M."/>
            <person name="Zhao J."/>
            <person name="Fang C."/>
            <person name="Yang R."/>
            <person name="Liu F."/>
        </authorList>
    </citation>
    <scope>NUCLEOTIDE SEQUENCE [LARGE SCALE GENOMIC DNA]</scope>
    <source>
        <strain evidence="3">LY-73</strain>
    </source>
</reference>
<dbReference type="AlphaFoldDB" id="U4TWF0"/>
<dbReference type="STRING" id="1231336.L248_2398"/>
<dbReference type="EMBL" id="KI271585">
    <property type="protein sequence ID" value="ERL65712.1"/>
    <property type="molecule type" value="Genomic_DNA"/>
</dbReference>
<feature type="region of interest" description="Disordered" evidence="1">
    <location>
        <begin position="1"/>
        <end position="38"/>
    </location>
</feature>
<accession>U4TWF0</accession>
<keyword evidence="3" id="KW-1185">Reference proteome</keyword>
<evidence type="ECO:0000313" key="2">
    <source>
        <dbReference type="EMBL" id="ERL65712.1"/>
    </source>
</evidence>
<dbReference type="Proteomes" id="UP000030647">
    <property type="component" value="Unassembled WGS sequence"/>
</dbReference>
<name>U4TWF0_9LACO</name>
<protein>
    <submittedName>
        <fullName evidence="2">Uncharacterized protein</fullName>
    </submittedName>
</protein>
<organism evidence="2 3">
    <name type="scientific">Schleiferilactobacillus shenzhenensis LY-73</name>
    <dbReference type="NCBI Taxonomy" id="1231336"/>
    <lineage>
        <taxon>Bacteria</taxon>
        <taxon>Bacillati</taxon>
        <taxon>Bacillota</taxon>
        <taxon>Bacilli</taxon>
        <taxon>Lactobacillales</taxon>
        <taxon>Lactobacillaceae</taxon>
        <taxon>Schleiferilactobacillus</taxon>
    </lineage>
</organism>
<gene>
    <name evidence="2" type="ORF">L248_2398</name>
</gene>